<gene>
    <name evidence="14" type="ORF">CANTADRAFT_52573</name>
</gene>
<dbReference type="GO" id="GO:0008703">
    <property type="term" value="F:5-amino-6-(5-phosphoribosylamino)uracil reductase activity"/>
    <property type="evidence" value="ECO:0007669"/>
    <property type="project" value="EnsemblFungi"/>
</dbReference>
<dbReference type="InterPro" id="IPR002734">
    <property type="entry name" value="RibDG_C"/>
</dbReference>
<comment type="pathway">
    <text evidence="2">Cofactor biosynthesis; riboflavin biosynthesis.</text>
</comment>
<dbReference type="Gene3D" id="3.40.430.10">
    <property type="entry name" value="Dihydrofolate Reductase, subunit A"/>
    <property type="match status" value="1"/>
</dbReference>
<dbReference type="GeneID" id="30984232"/>
<comment type="catalytic activity">
    <reaction evidence="12">
        <text>2,5-diamino-6-(1-D-ribitylamino)pyrimidin-4(3H)-one 5'-phosphate + NADP(+) = 2,5-diamino-6-(1-D-ribosylamino)pyrimidin-4(3H)-one 5'-phosphate + NADPH + H(+)</text>
        <dbReference type="Rhea" id="RHEA:27278"/>
        <dbReference type="ChEBI" id="CHEBI:15378"/>
        <dbReference type="ChEBI" id="CHEBI:57783"/>
        <dbReference type="ChEBI" id="CHEBI:58349"/>
        <dbReference type="ChEBI" id="CHEBI:58890"/>
        <dbReference type="ChEBI" id="CHEBI:59545"/>
        <dbReference type="EC" id="1.1.1.302"/>
    </reaction>
</comment>
<dbReference type="Proteomes" id="UP000094285">
    <property type="component" value="Unassembled WGS sequence"/>
</dbReference>
<evidence type="ECO:0000256" key="8">
    <source>
        <dbReference type="ARBA" id="ARBA00023002"/>
    </source>
</evidence>
<evidence type="ECO:0000256" key="1">
    <source>
        <dbReference type="ARBA" id="ARBA00003555"/>
    </source>
</evidence>
<accession>A0A1E4SFM6</accession>
<evidence type="ECO:0000256" key="9">
    <source>
        <dbReference type="ARBA" id="ARBA00030073"/>
    </source>
</evidence>
<evidence type="ECO:0000256" key="3">
    <source>
        <dbReference type="ARBA" id="ARBA00009723"/>
    </source>
</evidence>
<evidence type="ECO:0000256" key="2">
    <source>
        <dbReference type="ARBA" id="ARBA00005104"/>
    </source>
</evidence>
<dbReference type="PANTHER" id="PTHR38011">
    <property type="entry name" value="DIHYDROFOLATE REDUCTASE FAMILY PROTEIN (AFU_ORTHOLOGUE AFUA_8G06820)"/>
    <property type="match status" value="1"/>
</dbReference>
<dbReference type="EMBL" id="KV453913">
    <property type="protein sequence ID" value="ODV78270.1"/>
    <property type="molecule type" value="Genomic_DNA"/>
</dbReference>
<name>A0A1E4SFM6_9ASCO</name>
<dbReference type="OrthoDB" id="5432at2759"/>
<comment type="function">
    <text evidence="1">Catalyzes an early step in riboflavin biosynthesis, the NADPH-dependent reduction of the ribose side chain of 2,5-diamino-6-ribosylamino-4(3H)-pyrimidinone 5'-phosphate, yielding 2,5-diamino-6-ribitylamino-4(3H)-pyrimidinone 5'-phosphate.</text>
</comment>
<evidence type="ECO:0000256" key="11">
    <source>
        <dbReference type="ARBA" id="ARBA00047550"/>
    </source>
</evidence>
<evidence type="ECO:0000259" key="13">
    <source>
        <dbReference type="Pfam" id="PF01872"/>
    </source>
</evidence>
<keyword evidence="7" id="KW-0521">NADP</keyword>
<evidence type="ECO:0000256" key="4">
    <source>
        <dbReference type="ARBA" id="ARBA00012851"/>
    </source>
</evidence>
<dbReference type="GO" id="GO:0009231">
    <property type="term" value="P:riboflavin biosynthetic process"/>
    <property type="evidence" value="ECO:0007669"/>
    <property type="project" value="UniProtKB-KW"/>
</dbReference>
<dbReference type="SUPFAM" id="SSF53597">
    <property type="entry name" value="Dihydrofolate reductase-like"/>
    <property type="match status" value="1"/>
</dbReference>
<organism evidence="14 15">
    <name type="scientific">Suhomyces tanzawaensis NRRL Y-17324</name>
    <dbReference type="NCBI Taxonomy" id="984487"/>
    <lineage>
        <taxon>Eukaryota</taxon>
        <taxon>Fungi</taxon>
        <taxon>Dikarya</taxon>
        <taxon>Ascomycota</taxon>
        <taxon>Saccharomycotina</taxon>
        <taxon>Pichiomycetes</taxon>
        <taxon>Debaryomycetaceae</taxon>
        <taxon>Suhomyces</taxon>
    </lineage>
</organism>
<evidence type="ECO:0000256" key="5">
    <source>
        <dbReference type="ARBA" id="ARBA00015035"/>
    </source>
</evidence>
<comment type="similarity">
    <text evidence="3">Belongs to the HTP reductase family.</text>
</comment>
<proteinExistence type="inferred from homology"/>
<feature type="domain" description="Bacterial bifunctional deaminase-reductase C-terminal" evidence="13">
    <location>
        <begin position="29"/>
        <end position="237"/>
    </location>
</feature>
<keyword evidence="8" id="KW-0560">Oxidoreductase</keyword>
<evidence type="ECO:0000256" key="10">
    <source>
        <dbReference type="ARBA" id="ARBA00031630"/>
    </source>
</evidence>
<dbReference type="EC" id="1.1.1.302" evidence="4"/>
<comment type="catalytic activity">
    <reaction evidence="11">
        <text>2,5-diamino-6-(1-D-ribitylamino)pyrimidin-4(3H)-one 5'-phosphate + NAD(+) = 2,5-diamino-6-(1-D-ribosylamino)pyrimidin-4(3H)-one 5'-phosphate + NADH + H(+)</text>
        <dbReference type="Rhea" id="RHEA:27274"/>
        <dbReference type="ChEBI" id="CHEBI:15378"/>
        <dbReference type="ChEBI" id="CHEBI:57540"/>
        <dbReference type="ChEBI" id="CHEBI:57945"/>
        <dbReference type="ChEBI" id="CHEBI:58890"/>
        <dbReference type="ChEBI" id="CHEBI:59545"/>
        <dbReference type="EC" id="1.1.1.302"/>
    </reaction>
</comment>
<keyword evidence="6" id="KW-0686">Riboflavin biosynthesis</keyword>
<dbReference type="InterPro" id="IPR024072">
    <property type="entry name" value="DHFR-like_dom_sf"/>
</dbReference>
<evidence type="ECO:0000313" key="15">
    <source>
        <dbReference type="Proteomes" id="UP000094285"/>
    </source>
</evidence>
<dbReference type="InterPro" id="IPR050765">
    <property type="entry name" value="Riboflavin_Biosynth_HTPR"/>
</dbReference>
<dbReference type="PANTHER" id="PTHR38011:SF7">
    <property type="entry name" value="2,5-DIAMINO-6-RIBOSYLAMINO-4(3H)-PYRIMIDINONE 5'-PHOSPHATE REDUCTASE"/>
    <property type="match status" value="1"/>
</dbReference>
<dbReference type="AlphaFoldDB" id="A0A1E4SFM6"/>
<evidence type="ECO:0000256" key="7">
    <source>
        <dbReference type="ARBA" id="ARBA00022857"/>
    </source>
</evidence>
<dbReference type="STRING" id="984487.A0A1E4SFM6"/>
<protein>
    <recommendedName>
        <fullName evidence="5">2,5-diamino-6-ribosylamino-4(3H)-pyrimidinone 5'-phosphate reductase</fullName>
        <ecNumber evidence="4">1.1.1.302</ecNumber>
    </recommendedName>
    <alternativeName>
        <fullName evidence="10">2,5-diamino-6-(5-phospho-D-ribosylamino)pyrimidin-4(3H)-one reductase</fullName>
    </alternativeName>
    <alternativeName>
        <fullName evidence="9">2,5-diamino-6-ribitylamino-4(3H)-pyrimidinone 5'-phosphate synthase</fullName>
    </alternativeName>
</protein>
<dbReference type="Pfam" id="PF01872">
    <property type="entry name" value="RibD_C"/>
    <property type="match status" value="1"/>
</dbReference>
<sequence>MSLIPLPESLKPFLESYLPQKNQQDALRPFVTLTYAQSLDSRISSKPGQQTVISHLETKTMTHYLRSRYDGILVGIGTVLADDPKLNCRFTEDGNTFSPRPIVIDPKAQWDYTKSTLRKINESGKGLAPYILVDESVGPTESTILELAGGKLVRLPLLANRGDNWSLILKKLLELGVHSVMVEGGAKIINDLLVSSSLIDSIIITVGPVFLGNEGVEVSPSKHVNLTAVKWWTGVQDSVLCAFPKRLESTTAI</sequence>
<dbReference type="RefSeq" id="XP_020063392.1">
    <property type="nucleotide sequence ID" value="XM_020210096.1"/>
</dbReference>
<reference evidence="15" key="1">
    <citation type="submission" date="2016-05" db="EMBL/GenBank/DDBJ databases">
        <title>Comparative genomics of biotechnologically important yeasts.</title>
        <authorList>
            <consortium name="DOE Joint Genome Institute"/>
            <person name="Riley R."/>
            <person name="Haridas S."/>
            <person name="Wolfe K.H."/>
            <person name="Lopes M.R."/>
            <person name="Hittinger C.T."/>
            <person name="Goker M."/>
            <person name="Salamov A."/>
            <person name="Wisecaver J."/>
            <person name="Long T.M."/>
            <person name="Aerts A.L."/>
            <person name="Barry K."/>
            <person name="Choi C."/>
            <person name="Clum A."/>
            <person name="Coughlan A.Y."/>
            <person name="Deshpande S."/>
            <person name="Douglass A.P."/>
            <person name="Hanson S.J."/>
            <person name="Klenk H.-P."/>
            <person name="Labutti K."/>
            <person name="Lapidus A."/>
            <person name="Lindquist E."/>
            <person name="Lipzen A."/>
            <person name="Meier-Kolthoff J.P."/>
            <person name="Ohm R.A."/>
            <person name="Otillar R.P."/>
            <person name="Pangilinan J."/>
            <person name="Peng Y."/>
            <person name="Rokas A."/>
            <person name="Rosa C.A."/>
            <person name="Scheuner C."/>
            <person name="Sibirny A.A."/>
            <person name="Slot J.C."/>
            <person name="Stielow J.B."/>
            <person name="Sun H."/>
            <person name="Kurtzman C.P."/>
            <person name="Blackwell M."/>
            <person name="Grigoriev I.V."/>
            <person name="Jeffries T.W."/>
        </authorList>
    </citation>
    <scope>NUCLEOTIDE SEQUENCE [LARGE SCALE GENOMIC DNA]</scope>
    <source>
        <strain evidence="15">NRRL Y-17324</strain>
    </source>
</reference>
<keyword evidence="15" id="KW-1185">Reference proteome</keyword>
<evidence type="ECO:0000256" key="6">
    <source>
        <dbReference type="ARBA" id="ARBA00022619"/>
    </source>
</evidence>
<evidence type="ECO:0000256" key="12">
    <source>
        <dbReference type="ARBA" id="ARBA00049020"/>
    </source>
</evidence>
<evidence type="ECO:0000313" key="14">
    <source>
        <dbReference type="EMBL" id="ODV78270.1"/>
    </source>
</evidence>